<comment type="similarity">
    <text evidence="2 8">Belongs to the Mediator complex subunit 4 family.</text>
</comment>
<keyword evidence="6 8" id="KW-0539">Nucleus</keyword>
<evidence type="ECO:0000256" key="6">
    <source>
        <dbReference type="ARBA" id="ARBA00023242"/>
    </source>
</evidence>
<dbReference type="EMBL" id="BTGB01000003">
    <property type="protein sequence ID" value="GMM46520.1"/>
    <property type="molecule type" value="Genomic_DNA"/>
</dbReference>
<dbReference type="GO" id="GO:0003712">
    <property type="term" value="F:transcription coregulator activity"/>
    <property type="evidence" value="ECO:0007669"/>
    <property type="project" value="InterPro"/>
</dbReference>
<name>A0AAV5R5H7_PICKL</name>
<evidence type="ECO:0000256" key="1">
    <source>
        <dbReference type="ARBA" id="ARBA00004123"/>
    </source>
</evidence>
<evidence type="ECO:0000313" key="10">
    <source>
        <dbReference type="Proteomes" id="UP001378960"/>
    </source>
</evidence>
<dbReference type="Pfam" id="PF10018">
    <property type="entry name" value="Med4"/>
    <property type="match status" value="1"/>
</dbReference>
<gene>
    <name evidence="8" type="primary">MED4</name>
    <name evidence="9" type="ORF">DAPK24_030950</name>
</gene>
<dbReference type="InterPro" id="IPR019258">
    <property type="entry name" value="Mediator_Med4"/>
</dbReference>
<dbReference type="GO" id="GO:0006357">
    <property type="term" value="P:regulation of transcription by RNA polymerase II"/>
    <property type="evidence" value="ECO:0007669"/>
    <property type="project" value="InterPro"/>
</dbReference>
<evidence type="ECO:0000256" key="7">
    <source>
        <dbReference type="ARBA" id="ARBA00031257"/>
    </source>
</evidence>
<dbReference type="GO" id="GO:0016592">
    <property type="term" value="C:mediator complex"/>
    <property type="evidence" value="ECO:0007669"/>
    <property type="project" value="InterPro"/>
</dbReference>
<accession>A0AAV5R5H7</accession>
<organism evidence="9 10">
    <name type="scientific">Pichia kluyveri</name>
    <name type="common">Yeast</name>
    <dbReference type="NCBI Taxonomy" id="36015"/>
    <lineage>
        <taxon>Eukaryota</taxon>
        <taxon>Fungi</taxon>
        <taxon>Dikarya</taxon>
        <taxon>Ascomycota</taxon>
        <taxon>Saccharomycotina</taxon>
        <taxon>Pichiomycetes</taxon>
        <taxon>Pichiales</taxon>
        <taxon>Pichiaceae</taxon>
        <taxon>Pichia</taxon>
    </lineage>
</organism>
<evidence type="ECO:0000313" key="9">
    <source>
        <dbReference type="EMBL" id="GMM46520.1"/>
    </source>
</evidence>
<keyword evidence="4 8" id="KW-0805">Transcription regulation</keyword>
<keyword evidence="5 8" id="KW-0804">Transcription</keyword>
<evidence type="ECO:0000256" key="4">
    <source>
        <dbReference type="ARBA" id="ARBA00023015"/>
    </source>
</evidence>
<evidence type="ECO:0000256" key="2">
    <source>
        <dbReference type="ARBA" id="ARBA00009626"/>
    </source>
</evidence>
<comment type="subcellular location">
    <subcellularLocation>
        <location evidence="1 8">Nucleus</location>
    </subcellularLocation>
</comment>
<reference evidence="9 10" key="1">
    <citation type="journal article" date="2023" name="Elife">
        <title>Identification of key yeast species and microbe-microbe interactions impacting larval growth of Drosophila in the wild.</title>
        <authorList>
            <person name="Mure A."/>
            <person name="Sugiura Y."/>
            <person name="Maeda R."/>
            <person name="Honda K."/>
            <person name="Sakurai N."/>
            <person name="Takahashi Y."/>
            <person name="Watada M."/>
            <person name="Katoh T."/>
            <person name="Gotoh A."/>
            <person name="Gotoh Y."/>
            <person name="Taniguchi I."/>
            <person name="Nakamura K."/>
            <person name="Hayashi T."/>
            <person name="Katayama T."/>
            <person name="Uemura T."/>
            <person name="Hattori Y."/>
        </authorList>
    </citation>
    <scope>NUCLEOTIDE SEQUENCE [LARGE SCALE GENOMIC DNA]</scope>
    <source>
        <strain evidence="9 10">PK-24</strain>
    </source>
</reference>
<sequence length="221" mass="25060">MINPIDRFNNDLNNLISSIQSYHPNESLAVDLINDNDQINDIISELNTTNDNFKSYNKSMEINNNQLSNSLNTILDTLVDCKRELDKLPKSCVVDNTDDDNTKEILSYALKLSKFSKIPKTFDGMLLPNNFIWPGDDNLRRGSLAITSIIPDKIINYENFGGNYKEIVEEKVPKQVVENIVVDDESDDELLPERNNSIDNSIQKDKLSVMSGLDLLDSDDE</sequence>
<evidence type="ECO:0000256" key="5">
    <source>
        <dbReference type="ARBA" id="ARBA00023163"/>
    </source>
</evidence>
<evidence type="ECO:0000256" key="3">
    <source>
        <dbReference type="ARBA" id="ARBA00020629"/>
    </source>
</evidence>
<comment type="caution">
    <text evidence="9">The sequence shown here is derived from an EMBL/GenBank/DDBJ whole genome shotgun (WGS) entry which is preliminary data.</text>
</comment>
<protein>
    <recommendedName>
        <fullName evidence="3 8">Mediator of RNA polymerase II transcription subunit 4</fullName>
    </recommendedName>
    <alternativeName>
        <fullName evidence="7 8">Mediator complex subunit 4</fullName>
    </alternativeName>
</protein>
<keyword evidence="10" id="KW-1185">Reference proteome</keyword>
<proteinExistence type="inferred from homology"/>
<dbReference type="Proteomes" id="UP001378960">
    <property type="component" value="Unassembled WGS sequence"/>
</dbReference>
<comment type="subunit">
    <text evidence="8">Component of the Mediator complex.</text>
</comment>
<keyword evidence="8" id="KW-0010">Activator</keyword>
<comment type="function">
    <text evidence="8">Component of the Mediator complex, a coactivator involved in the regulated transcription of nearly all RNA polymerase II-dependent genes. Mediator functions as a bridge to convey information from gene-specific regulatory proteins to the basal RNA polymerase II transcription machinery. Mediator is recruited to promoters by direct interactions with regulatory proteins and serves as a scaffold for the assembly of a functional preinitiation complex with RNA polymerase II and the general transcription factors.</text>
</comment>
<dbReference type="AlphaFoldDB" id="A0AAV5R5H7"/>
<evidence type="ECO:0000256" key="8">
    <source>
        <dbReference type="RuleBase" id="RU364141"/>
    </source>
</evidence>